<dbReference type="RefSeq" id="WP_184011532.1">
    <property type="nucleotide sequence ID" value="NZ_JACIJS010000006.1"/>
</dbReference>
<gene>
    <name evidence="2" type="ORF">FHS89_002193</name>
</gene>
<accession>A0A840X629</accession>
<dbReference type="Proteomes" id="UP000553766">
    <property type="component" value="Unassembled WGS sequence"/>
</dbReference>
<dbReference type="EMBL" id="JACIJS010000006">
    <property type="protein sequence ID" value="MBB5516167.1"/>
    <property type="molecule type" value="Genomic_DNA"/>
</dbReference>
<name>A0A840X629_9RHOB</name>
<evidence type="ECO:0000259" key="1">
    <source>
        <dbReference type="Pfam" id="PF15611"/>
    </source>
</evidence>
<sequence length="462" mass="51596">MAPEFKAAIARVEDASTAKQRPPEVPAVTRAAERVVLGAGSEGFREDRDYDVIAHEIRAEVSRGAPLSRKMLADAVWCLWATKPALAETPSVLTRLIDTFADVGRSRLFRSLAASYLQNFRQDLPGLFEISALLQKTAPIAREPYRGLSAELDLFIPQRGPENIATQAIEMGTSIPEYFRKKGVGTQTAFGEYSSHATELALQRLESGRPLDAFEHLRSVKRLALHADGSLLFGGLRSGFANALLLPYESQDPGKSERDQYLELLLEVIGDPRSHSARWTPMPRARDVALRWFTEQSLRQFLDIVDKVADRRMWRYRRAFWEAVHAKGLIDSAWVVFDGSGAREARSRFGKNTKFGQFSLGVQSGQAALILQIGPSVVAEWSHNGRCHIWNDGSEGPAPYKSRYKPAELRATSSGNADCPRLFSQSHVSPDTYSWQRKVASKLQRITGISISQSEYKISRYD</sequence>
<organism evidence="2 3">
    <name type="scientific">Rubricella aquisinus</name>
    <dbReference type="NCBI Taxonomy" id="2028108"/>
    <lineage>
        <taxon>Bacteria</taxon>
        <taxon>Pseudomonadati</taxon>
        <taxon>Pseudomonadota</taxon>
        <taxon>Alphaproteobacteria</taxon>
        <taxon>Rhodobacterales</taxon>
        <taxon>Paracoccaceae</taxon>
        <taxon>Rubricella</taxon>
    </lineage>
</organism>
<dbReference type="InterPro" id="IPR028943">
    <property type="entry name" value="ZorC_EH_Signature_dom"/>
</dbReference>
<dbReference type="AlphaFoldDB" id="A0A840X629"/>
<comment type="caution">
    <text evidence="2">The sequence shown here is derived from an EMBL/GenBank/DDBJ whole genome shotgun (WGS) entry which is preliminary data.</text>
</comment>
<protein>
    <recommendedName>
        <fullName evidence="1">Zorya protein ZorC EH domain-containing protein</fullName>
    </recommendedName>
</protein>
<dbReference type="Pfam" id="PF15611">
    <property type="entry name" value="EH_Signature"/>
    <property type="match status" value="1"/>
</dbReference>
<evidence type="ECO:0000313" key="2">
    <source>
        <dbReference type="EMBL" id="MBB5516167.1"/>
    </source>
</evidence>
<reference evidence="2 3" key="1">
    <citation type="submission" date="2020-08" db="EMBL/GenBank/DDBJ databases">
        <title>Genomic Encyclopedia of Type Strains, Phase IV (KMG-IV): sequencing the most valuable type-strain genomes for metagenomic binning, comparative biology and taxonomic classification.</title>
        <authorList>
            <person name="Goeker M."/>
        </authorList>
    </citation>
    <scope>NUCLEOTIDE SEQUENCE [LARGE SCALE GENOMIC DNA]</scope>
    <source>
        <strain evidence="2 3">DSM 103377</strain>
    </source>
</reference>
<feature type="domain" description="Zorya protein ZorC EH" evidence="1">
    <location>
        <begin position="27"/>
        <end position="440"/>
    </location>
</feature>
<proteinExistence type="predicted"/>
<evidence type="ECO:0000313" key="3">
    <source>
        <dbReference type="Proteomes" id="UP000553766"/>
    </source>
</evidence>
<keyword evidence="3" id="KW-1185">Reference proteome</keyword>